<evidence type="ECO:0000313" key="2">
    <source>
        <dbReference type="EMBL" id="KAH7364970.1"/>
    </source>
</evidence>
<feature type="domain" description="UBX" evidence="1">
    <location>
        <begin position="332"/>
        <end position="410"/>
    </location>
</feature>
<reference evidence="2" key="1">
    <citation type="submission" date="2021-08" db="EMBL/GenBank/DDBJ databases">
        <title>WGS assembly of Ceratopteris richardii.</title>
        <authorList>
            <person name="Marchant D.B."/>
            <person name="Chen G."/>
            <person name="Jenkins J."/>
            <person name="Shu S."/>
            <person name="Leebens-Mack J."/>
            <person name="Grimwood J."/>
            <person name="Schmutz J."/>
            <person name="Soltis P."/>
            <person name="Soltis D."/>
            <person name="Chen Z.-H."/>
        </authorList>
    </citation>
    <scope>NUCLEOTIDE SEQUENCE</scope>
    <source>
        <strain evidence="2">Whitten #5841</strain>
        <tissue evidence="2">Leaf</tissue>
    </source>
</reference>
<keyword evidence="3" id="KW-1185">Reference proteome</keyword>
<dbReference type="InterPro" id="IPR050730">
    <property type="entry name" value="UBX_domain-protein"/>
</dbReference>
<protein>
    <recommendedName>
        <fullName evidence="1">UBX domain-containing protein</fullName>
    </recommendedName>
</protein>
<accession>A0A8T2SQ98</accession>
<dbReference type="AlphaFoldDB" id="A0A8T2SQ98"/>
<organism evidence="2 3">
    <name type="scientific">Ceratopteris richardii</name>
    <name type="common">Triangle waterfern</name>
    <dbReference type="NCBI Taxonomy" id="49495"/>
    <lineage>
        <taxon>Eukaryota</taxon>
        <taxon>Viridiplantae</taxon>
        <taxon>Streptophyta</taxon>
        <taxon>Embryophyta</taxon>
        <taxon>Tracheophyta</taxon>
        <taxon>Polypodiopsida</taxon>
        <taxon>Polypodiidae</taxon>
        <taxon>Polypodiales</taxon>
        <taxon>Pteridineae</taxon>
        <taxon>Pteridaceae</taxon>
        <taxon>Parkerioideae</taxon>
        <taxon>Ceratopteris</taxon>
    </lineage>
</organism>
<proteinExistence type="predicted"/>
<dbReference type="EMBL" id="CM035423">
    <property type="protein sequence ID" value="KAH7364970.1"/>
    <property type="molecule type" value="Genomic_DNA"/>
</dbReference>
<dbReference type="Gene3D" id="3.10.20.90">
    <property type="entry name" value="Phosphatidylinositol 3-kinase Catalytic Subunit, Chain A, domain 1"/>
    <property type="match status" value="1"/>
</dbReference>
<dbReference type="InterPro" id="IPR001012">
    <property type="entry name" value="UBX_dom"/>
</dbReference>
<evidence type="ECO:0000259" key="1">
    <source>
        <dbReference type="PROSITE" id="PS50033"/>
    </source>
</evidence>
<dbReference type="OrthoDB" id="1920064at2759"/>
<evidence type="ECO:0000313" key="3">
    <source>
        <dbReference type="Proteomes" id="UP000825935"/>
    </source>
</evidence>
<gene>
    <name evidence="2" type="ORF">KP509_18G001100</name>
</gene>
<dbReference type="GO" id="GO:0043130">
    <property type="term" value="F:ubiquitin binding"/>
    <property type="evidence" value="ECO:0007669"/>
    <property type="project" value="TreeGrafter"/>
</dbReference>
<dbReference type="Pfam" id="PF00789">
    <property type="entry name" value="UBX"/>
    <property type="match status" value="1"/>
</dbReference>
<dbReference type="CDD" id="cd01767">
    <property type="entry name" value="UBX"/>
    <property type="match status" value="1"/>
</dbReference>
<name>A0A8T2SQ98_CERRI</name>
<dbReference type="SMART" id="SM00166">
    <property type="entry name" value="UBX"/>
    <property type="match status" value="1"/>
</dbReference>
<dbReference type="Proteomes" id="UP000825935">
    <property type="component" value="Chromosome 18"/>
</dbReference>
<dbReference type="PROSITE" id="PS50033">
    <property type="entry name" value="UBX"/>
    <property type="match status" value="1"/>
</dbReference>
<dbReference type="PANTHER" id="PTHR23322:SF93">
    <property type="entry name" value="UBX DOMAIN-CONTAINING PROTEIN 8"/>
    <property type="match status" value="1"/>
</dbReference>
<dbReference type="InterPro" id="IPR029071">
    <property type="entry name" value="Ubiquitin-like_domsf"/>
</dbReference>
<dbReference type="PANTHER" id="PTHR23322">
    <property type="entry name" value="FAS-ASSOCIATED PROTEIN"/>
    <property type="match status" value="1"/>
</dbReference>
<dbReference type="OMA" id="FQQNYFD"/>
<comment type="caution">
    <text evidence="2">The sequence shown here is derived from an EMBL/GenBank/DDBJ whole genome shotgun (WGS) entry which is preliminary data.</text>
</comment>
<dbReference type="SMART" id="SM00726">
    <property type="entry name" value="UIM"/>
    <property type="match status" value="2"/>
</dbReference>
<dbReference type="SUPFAM" id="SSF54236">
    <property type="entry name" value="Ubiquitin-like"/>
    <property type="match status" value="1"/>
</dbReference>
<sequence length="414" mass="46512">MQSNALRTSQRCEVANRSQRVAMQHWLDLKGAQCLIFLIKELLRLLPRDIREIPIDWKDEQPRVRSGSAGLVIEEIPATSDTLLSSQFHPHIVSDEDDSSISRSNNTEPWSLASNMDLNGKHRSVDGPWIDDITDAMFKSEDADTEEEILRSVIEESKKETSRKGFSKSSGDVRVLESPVDAEDTDLAQAISLSLKTAEQERAWRESGDCLFFAESDRLQDDTESDAHLRRRSTHLMRQSSCGNLETSTNLLASDDMIPDTSVNSVDAVVRDSTEEAEGFEGQLLQRRRSKKILKYPLCSNTHGTEQLVNQDDLKKVEAANQSVLPEEPPVDSDCAVTIMVRLPNGARQIRQFRKSEPLQCLFDFIDISCGVCSGSYQLVSSHPRRVFSSAEGGTIFRELGLNSKYETLFLEML</sequence>
<dbReference type="InterPro" id="IPR003903">
    <property type="entry name" value="UIM_dom"/>
</dbReference>